<evidence type="ECO:0000313" key="4">
    <source>
        <dbReference type="EMBL" id="EFH95295.1"/>
    </source>
</evidence>
<dbReference type="Proteomes" id="UP000003455">
    <property type="component" value="Chromosome"/>
</dbReference>
<dbReference type="AlphaFoldDB" id="A0A0E1X9N9"/>
<dbReference type="PROSITE" id="PS51257">
    <property type="entry name" value="PROKAR_LIPOPROTEIN"/>
    <property type="match status" value="1"/>
</dbReference>
<accession>A0A0E1X9N9</accession>
<feature type="compositionally biased region" description="Basic and acidic residues" evidence="2">
    <location>
        <begin position="22"/>
        <end position="37"/>
    </location>
</feature>
<name>A0A0E1X9N9_STAAU</name>
<evidence type="ECO:0000256" key="2">
    <source>
        <dbReference type="SAM" id="MobiDB-lite"/>
    </source>
</evidence>
<dbReference type="Pfam" id="PF16729">
    <property type="entry name" value="DUF5067"/>
    <property type="match status" value="1"/>
</dbReference>
<dbReference type="HOGENOM" id="CLU_067097_0_0_9"/>
<comment type="caution">
    <text evidence="4">The sequence shown here is derived from an EMBL/GenBank/DDBJ whole genome shotgun (WGS) entry which is preliminary data.</text>
</comment>
<protein>
    <recommendedName>
        <fullName evidence="3">DUF5067 domain-containing protein</fullName>
    </recommendedName>
</protein>
<evidence type="ECO:0000256" key="1">
    <source>
        <dbReference type="ARBA" id="ARBA00022729"/>
    </source>
</evidence>
<organism evidence="4">
    <name type="scientific">Staphylococcus aureus subsp. aureus MN8</name>
    <dbReference type="NCBI Taxonomy" id="548470"/>
    <lineage>
        <taxon>Bacteria</taxon>
        <taxon>Bacillati</taxon>
        <taxon>Bacillota</taxon>
        <taxon>Bacilli</taxon>
        <taxon>Bacillales</taxon>
        <taxon>Staphylococcaceae</taxon>
        <taxon>Staphylococcus</taxon>
    </lineage>
</organism>
<reference evidence="4" key="1">
    <citation type="submission" date="2010-05" db="EMBL/GenBank/DDBJ databases">
        <authorList>
            <person name="Muzny D."/>
            <person name="Qin X."/>
            <person name="Buhay C."/>
            <person name="Dugan-Rocha S."/>
            <person name="Ding Y."/>
            <person name="Chen G."/>
            <person name="Hawes A."/>
            <person name="Holder M."/>
            <person name="Jhangiani S."/>
            <person name="Johnson A."/>
            <person name="Khan Z."/>
            <person name="Li Z."/>
            <person name="Liu W."/>
            <person name="Liu X."/>
            <person name="Perez L."/>
            <person name="Shen H."/>
            <person name="Wang Q."/>
            <person name="Watt J."/>
            <person name="Xi L."/>
            <person name="Xin Y."/>
            <person name="Zhou J."/>
            <person name="Deng J."/>
            <person name="Jiang H."/>
            <person name="Liu Y."/>
            <person name="Qu J."/>
            <person name="Song X.-Z."/>
            <person name="Zhang L."/>
            <person name="Villasana D."/>
            <person name="Johnson A."/>
            <person name="Liu J."/>
            <person name="Liyanage D."/>
            <person name="Lorensuhewa L."/>
            <person name="Robinson T."/>
            <person name="Song A."/>
            <person name="Song B.-B."/>
            <person name="Dinh H."/>
            <person name="Thornton R."/>
            <person name="Coyle M."/>
            <person name="Francisco L."/>
            <person name="Jackson L."/>
            <person name="Javaid M."/>
            <person name="Korchina V."/>
            <person name="Kovar C."/>
            <person name="Mata R."/>
            <person name="Mathew T."/>
            <person name="Ngo R."/>
            <person name="Nguyen L."/>
            <person name="Nguyen N."/>
            <person name="Okwuonu G."/>
            <person name="Ongeri F."/>
            <person name="Pham C."/>
            <person name="Simmons D."/>
            <person name="Wilczek-Boney K."/>
            <person name="Hale W."/>
            <person name="Jakkamsetti A."/>
            <person name="Pham P."/>
            <person name="Ruth R."/>
            <person name="San Lucas F."/>
            <person name="Warren J."/>
            <person name="Zhang J."/>
            <person name="Zhao Z."/>
            <person name="Zhou C."/>
            <person name="Zhu D."/>
            <person name="Lee S."/>
            <person name="Bess C."/>
            <person name="Blankenburg K."/>
            <person name="Forbes L."/>
            <person name="Fu Q."/>
            <person name="Gubbala S."/>
            <person name="Hirani K."/>
            <person name="Jayaseelan J.C."/>
            <person name="Lara F."/>
            <person name="Munidasa M."/>
            <person name="Palculict T."/>
            <person name="Patil S."/>
            <person name="Pu L.-L."/>
            <person name="Saada N."/>
            <person name="Tang L."/>
            <person name="Weissenberger G."/>
            <person name="Zhu Y."/>
            <person name="Hemphill L."/>
            <person name="Shang Y."/>
            <person name="Youmans B."/>
            <person name="Ayvaz T."/>
            <person name="Ross M."/>
            <person name="Santibanez J."/>
            <person name="Aqrawi P."/>
            <person name="Gross S."/>
            <person name="Joshi V."/>
            <person name="Fowler G."/>
            <person name="Nazareth L."/>
            <person name="Reid J."/>
            <person name="Worley K."/>
            <person name="Petrosino J."/>
            <person name="Highlander S."/>
            <person name="Gibbs R."/>
        </authorList>
    </citation>
    <scope>NUCLEOTIDE SEQUENCE [LARGE SCALE GENOMIC DNA]</scope>
    <source>
        <strain evidence="4">MN8</strain>
    </source>
</reference>
<feature type="region of interest" description="Disordered" evidence="2">
    <location>
        <begin position="196"/>
        <end position="242"/>
    </location>
</feature>
<evidence type="ECO:0000259" key="3">
    <source>
        <dbReference type="Pfam" id="PF16729"/>
    </source>
</evidence>
<dbReference type="RefSeq" id="WP_001574560.1">
    <property type="nucleotide sequence ID" value="NZ_CM000952.1"/>
</dbReference>
<proteinExistence type="predicted"/>
<dbReference type="EMBL" id="ACJA02000003">
    <property type="protein sequence ID" value="EFH95295.1"/>
    <property type="molecule type" value="Genomic_DNA"/>
</dbReference>
<dbReference type="Gene3D" id="2.60.40.1240">
    <property type="match status" value="1"/>
</dbReference>
<feature type="region of interest" description="Disordered" evidence="2">
    <location>
        <begin position="22"/>
        <end position="44"/>
    </location>
</feature>
<sequence length="242" mass="28405">MKKVMGILLASTLILGACGHHQDSAKKESTSHKKKENDNEELNEELKEFKSKKNMDIKIKGDTIVSDKFEAKIKEPFIINEKDEKKKYIAFKMEITAKKDDKDLNPSSISHDYINITQDDKNTVNKLRDGYLLSDKNYKDWTEHNQDQIKKGKTAQAMFIYELRGDGNINLNVHKYSEDKTVDSKSFKFSKLKTEDFSHRAETREEVEKKEKEFEEEYKKEQEREKEKEKQKDDDHSGLDEV</sequence>
<gene>
    <name evidence="4" type="ORF">HMPREF0769_11505</name>
</gene>
<dbReference type="InterPro" id="IPR031989">
    <property type="entry name" value="DUF5067"/>
</dbReference>
<feature type="domain" description="DUF5067" evidence="3">
    <location>
        <begin position="45"/>
        <end position="175"/>
    </location>
</feature>
<dbReference type="InterPro" id="IPR029050">
    <property type="entry name" value="Immunoprotect_excell_Ig-like"/>
</dbReference>
<keyword evidence="1" id="KW-0732">Signal</keyword>